<accession>A0A7Y9JZ91</accession>
<gene>
    <name evidence="3" type="ORF">BKA21_002088</name>
</gene>
<feature type="region of interest" description="Disordered" evidence="1">
    <location>
        <begin position="1"/>
        <end position="38"/>
    </location>
</feature>
<sequence length="148" mass="15978">MQRQRDPRERPVEGQPRQPVGDGDGPTTAGGDVGEVHHGLAPELVPGYREHTFGGRDRGCLPAGLECRQRRARRTRARTTALDRAADMIRIAATLVLITASLAAFGSMIIHATTRENPETRERARAWRAAGLTAVGIAVVAAVVRLLT</sequence>
<evidence type="ECO:0000256" key="1">
    <source>
        <dbReference type="SAM" id="MobiDB-lite"/>
    </source>
</evidence>
<feature type="compositionally biased region" description="Basic and acidic residues" evidence="1">
    <location>
        <begin position="1"/>
        <end position="12"/>
    </location>
</feature>
<feature type="transmembrane region" description="Helical" evidence="2">
    <location>
        <begin position="91"/>
        <end position="114"/>
    </location>
</feature>
<reference evidence="3 4" key="1">
    <citation type="submission" date="2020-07" db="EMBL/GenBank/DDBJ databases">
        <title>Sequencing the genomes of 1000 actinobacteria strains.</title>
        <authorList>
            <person name="Klenk H.-P."/>
        </authorList>
    </citation>
    <scope>NUCLEOTIDE SEQUENCE [LARGE SCALE GENOMIC DNA]</scope>
    <source>
        <strain evidence="3 4">DSM 24482</strain>
    </source>
</reference>
<evidence type="ECO:0000256" key="2">
    <source>
        <dbReference type="SAM" id="Phobius"/>
    </source>
</evidence>
<proteinExistence type="predicted"/>
<name>A0A7Y9JZ91_9CELL</name>
<feature type="compositionally biased region" description="Low complexity" evidence="1">
    <location>
        <begin position="19"/>
        <end position="30"/>
    </location>
</feature>
<protein>
    <submittedName>
        <fullName evidence="3">Uncharacterized protein</fullName>
    </submittedName>
</protein>
<keyword evidence="2" id="KW-0472">Membrane</keyword>
<evidence type="ECO:0000313" key="3">
    <source>
        <dbReference type="EMBL" id="NYD86539.1"/>
    </source>
</evidence>
<organism evidence="3 4">
    <name type="scientific">Cellulomonas oligotrophica</name>
    <dbReference type="NCBI Taxonomy" id="931536"/>
    <lineage>
        <taxon>Bacteria</taxon>
        <taxon>Bacillati</taxon>
        <taxon>Actinomycetota</taxon>
        <taxon>Actinomycetes</taxon>
        <taxon>Micrococcales</taxon>
        <taxon>Cellulomonadaceae</taxon>
        <taxon>Cellulomonas</taxon>
    </lineage>
</organism>
<feature type="transmembrane region" description="Helical" evidence="2">
    <location>
        <begin position="126"/>
        <end position="147"/>
    </location>
</feature>
<dbReference type="Proteomes" id="UP000577956">
    <property type="component" value="Unassembled WGS sequence"/>
</dbReference>
<dbReference type="EMBL" id="JACCBK010000001">
    <property type="protein sequence ID" value="NYD86539.1"/>
    <property type="molecule type" value="Genomic_DNA"/>
</dbReference>
<evidence type="ECO:0000313" key="4">
    <source>
        <dbReference type="Proteomes" id="UP000577956"/>
    </source>
</evidence>
<keyword evidence="2" id="KW-0812">Transmembrane</keyword>
<dbReference type="RefSeq" id="WP_179625354.1">
    <property type="nucleotide sequence ID" value="NZ_BAABFI010000001.1"/>
</dbReference>
<keyword evidence="2" id="KW-1133">Transmembrane helix</keyword>
<dbReference type="AlphaFoldDB" id="A0A7Y9JZ91"/>
<comment type="caution">
    <text evidence="3">The sequence shown here is derived from an EMBL/GenBank/DDBJ whole genome shotgun (WGS) entry which is preliminary data.</text>
</comment>